<dbReference type="GO" id="GO:0103068">
    <property type="term" value="F:leukotriene C4 gamma-glutamyl transferase activity"/>
    <property type="evidence" value="ECO:0007669"/>
    <property type="project" value="UniProtKB-EC"/>
</dbReference>
<dbReference type="InterPro" id="IPR051792">
    <property type="entry name" value="GGT_bact"/>
</dbReference>
<dbReference type="GO" id="GO:0036374">
    <property type="term" value="F:glutathione hydrolase activity"/>
    <property type="evidence" value="ECO:0007669"/>
    <property type="project" value="UniProtKB-UniRule"/>
</dbReference>
<sequence>MVWRPAPPRPIGPTMTPDAPLLPARRAAPLLVLLLVLLAGPLGCRLDKVEVLGVTLATEQARQAEAAEATKTPQESQETGETGEAPEAPPEAERDGADQPAAETTAAPTETPPDPEPAEPAGSDQPAPAVEPPTESAGPRVAVADRRAAEAALEMLAAGGSAVDATIAAAMVLTLVEPQSSGLGGGAFLLHWDAASQSLSAWDGRETAPAAATPKRFLGPDGDPLPFPEAMVGGLSVGVPGQLAMLEALHRESGRLPWADLFAPAIHLAENGFEVSPRLAAMIAGDRHLASQPRARRYFFQRGADGTLIPHPAGSVLTNRDLATTFRLIARHGAKAFYEGEIATSMVATVAEAARPGDLSLVDLATYKPKRRDPLCRGYRTVMVCTMPPPTSGGVATLQMLGILSHFDVPAMRPDSVLAAHLLVEAGHLAFADRNRYLGDPEFVEVPVETLLDSGYLETRAARIRLNRSLGRAAPGELAALPPRGAGLDRELPSTSHLSIVDQAGNVVSMTASVETAFGSRLMTRGFLLNNQLTDFSFRPTDAAGRPLANAVAGGKRPRSSMAPTIVLGPDRQPMMVLGSPGGSRIIAYVAQTLVGLIDWRLDAQAAVALPHVAGRNRDLAEIEDERLRRPLEAIGHRVERVEMTSGLNILLRDETGWHGAADPRREGVVLPPIEREDSPR</sequence>
<dbReference type="GO" id="GO:0006750">
    <property type="term" value="P:glutathione biosynthetic process"/>
    <property type="evidence" value="ECO:0007669"/>
    <property type="project" value="UniProtKB-KW"/>
</dbReference>
<feature type="region of interest" description="Disordered" evidence="12">
    <location>
        <begin position="64"/>
        <end position="139"/>
    </location>
</feature>
<name>A0A1G7ZU05_9PROT</name>
<evidence type="ECO:0000313" key="13">
    <source>
        <dbReference type="EMBL" id="SDH12141.1"/>
    </source>
</evidence>
<comment type="catalytic activity">
    <reaction evidence="2 11">
        <text>glutathione + H2O = L-cysteinylglycine + L-glutamate</text>
        <dbReference type="Rhea" id="RHEA:28807"/>
        <dbReference type="ChEBI" id="CHEBI:15377"/>
        <dbReference type="ChEBI" id="CHEBI:29985"/>
        <dbReference type="ChEBI" id="CHEBI:57925"/>
        <dbReference type="ChEBI" id="CHEBI:61694"/>
        <dbReference type="EC" id="3.4.19.13"/>
    </reaction>
</comment>
<keyword evidence="7 11" id="KW-0012">Acyltransferase</keyword>
<dbReference type="NCBIfam" id="TIGR00066">
    <property type="entry name" value="g_glut_trans"/>
    <property type="match status" value="1"/>
</dbReference>
<feature type="region of interest" description="Disordered" evidence="12">
    <location>
        <begin position="1"/>
        <end position="20"/>
    </location>
</feature>
<comment type="pathway">
    <text evidence="11">Sulfur metabolism; glutathione metabolism.</text>
</comment>
<dbReference type="GO" id="GO:0006751">
    <property type="term" value="P:glutathione catabolic process"/>
    <property type="evidence" value="ECO:0007669"/>
    <property type="project" value="UniProtKB-UniRule"/>
</dbReference>
<feature type="region of interest" description="Disordered" evidence="12">
    <location>
        <begin position="662"/>
        <end position="681"/>
    </location>
</feature>
<keyword evidence="5 11" id="KW-0378">Hydrolase</keyword>
<organism evidence="13 14">
    <name type="scientific">Roseospirillum parvum</name>
    <dbReference type="NCBI Taxonomy" id="83401"/>
    <lineage>
        <taxon>Bacteria</taxon>
        <taxon>Pseudomonadati</taxon>
        <taxon>Pseudomonadota</taxon>
        <taxon>Alphaproteobacteria</taxon>
        <taxon>Rhodospirillales</taxon>
        <taxon>Rhodospirillaceae</taxon>
        <taxon>Roseospirillum</taxon>
    </lineage>
</organism>
<dbReference type="Pfam" id="PF01019">
    <property type="entry name" value="G_glu_transpept"/>
    <property type="match status" value="1"/>
</dbReference>
<keyword evidence="14" id="KW-1185">Reference proteome</keyword>
<evidence type="ECO:0000256" key="5">
    <source>
        <dbReference type="ARBA" id="ARBA00022801"/>
    </source>
</evidence>
<dbReference type="OrthoDB" id="9781342at2"/>
<evidence type="ECO:0000256" key="8">
    <source>
        <dbReference type="ARBA" id="ARBA00047417"/>
    </source>
</evidence>
<evidence type="ECO:0000256" key="2">
    <source>
        <dbReference type="ARBA" id="ARBA00001089"/>
    </source>
</evidence>
<feature type="compositionally biased region" description="Low complexity" evidence="12">
    <location>
        <begin position="98"/>
        <end position="109"/>
    </location>
</feature>
<dbReference type="Gene3D" id="3.60.20.40">
    <property type="match status" value="1"/>
</dbReference>
<evidence type="ECO:0000256" key="6">
    <source>
        <dbReference type="ARBA" id="ARBA00023145"/>
    </source>
</evidence>
<dbReference type="UniPathway" id="UPA00204"/>
<feature type="compositionally biased region" description="Pro residues" evidence="12">
    <location>
        <begin position="1"/>
        <end position="11"/>
    </location>
</feature>
<feature type="active site" description="Nucleophile" evidence="9">
    <location>
        <position position="495"/>
    </location>
</feature>
<dbReference type="AlphaFoldDB" id="A0A1G7ZU05"/>
<comment type="catalytic activity">
    <reaction evidence="8 11">
        <text>an N-terminal (5-L-glutamyl)-[peptide] + an alpha-amino acid = 5-L-glutamyl amino acid + an N-terminal L-alpha-aminoacyl-[peptide]</text>
        <dbReference type="Rhea" id="RHEA:23904"/>
        <dbReference type="Rhea" id="RHEA-COMP:9780"/>
        <dbReference type="Rhea" id="RHEA-COMP:9795"/>
        <dbReference type="ChEBI" id="CHEBI:77644"/>
        <dbReference type="ChEBI" id="CHEBI:78597"/>
        <dbReference type="ChEBI" id="CHEBI:78599"/>
        <dbReference type="ChEBI" id="CHEBI:78608"/>
        <dbReference type="EC" id="2.3.2.2"/>
    </reaction>
</comment>
<dbReference type="InterPro" id="IPR043138">
    <property type="entry name" value="GGT_lsub"/>
</dbReference>
<dbReference type="EC" id="2.3.2.2" evidence="11"/>
<dbReference type="EC" id="3.4.19.13" evidence="11"/>
<gene>
    <name evidence="13" type="ORF">SAMN05421742_104219</name>
</gene>
<comment type="similarity">
    <text evidence="3 11">Belongs to the gamma-glutamyltransferase family.</text>
</comment>
<dbReference type="EMBL" id="FNCV01000004">
    <property type="protein sequence ID" value="SDH12141.1"/>
    <property type="molecule type" value="Genomic_DNA"/>
</dbReference>
<feature type="binding site" evidence="10">
    <location>
        <position position="205"/>
    </location>
    <ligand>
        <name>L-glutamate</name>
        <dbReference type="ChEBI" id="CHEBI:29985"/>
    </ligand>
</feature>
<dbReference type="PANTHER" id="PTHR43199">
    <property type="entry name" value="GLUTATHIONE HYDROLASE"/>
    <property type="match status" value="1"/>
</dbReference>
<dbReference type="InterPro" id="IPR043137">
    <property type="entry name" value="GGT_ssub_C"/>
</dbReference>
<evidence type="ECO:0000313" key="14">
    <source>
        <dbReference type="Proteomes" id="UP000217076"/>
    </source>
</evidence>
<dbReference type="InterPro" id="IPR029055">
    <property type="entry name" value="Ntn_hydrolases_N"/>
</dbReference>
<dbReference type="PANTHER" id="PTHR43199:SF1">
    <property type="entry name" value="GLUTATHIONE HYDROLASE PROENZYME"/>
    <property type="match status" value="1"/>
</dbReference>
<accession>A0A1G7ZU05</accession>
<evidence type="ECO:0000256" key="12">
    <source>
        <dbReference type="SAM" id="MobiDB-lite"/>
    </source>
</evidence>
<evidence type="ECO:0000256" key="3">
    <source>
        <dbReference type="ARBA" id="ARBA00009381"/>
    </source>
</evidence>
<dbReference type="Proteomes" id="UP000217076">
    <property type="component" value="Unassembled WGS sequence"/>
</dbReference>
<reference evidence="14" key="1">
    <citation type="submission" date="2016-10" db="EMBL/GenBank/DDBJ databases">
        <authorList>
            <person name="Varghese N."/>
            <person name="Submissions S."/>
        </authorList>
    </citation>
    <scope>NUCLEOTIDE SEQUENCE [LARGE SCALE GENOMIC DNA]</scope>
    <source>
        <strain evidence="14">930I</strain>
    </source>
</reference>
<dbReference type="PRINTS" id="PR01210">
    <property type="entry name" value="GGTRANSPTASE"/>
</dbReference>
<protein>
    <recommendedName>
        <fullName evidence="11">Glutathione hydrolase proenzyme</fullName>
        <ecNumber evidence="11">2.3.2.2</ecNumber>
        <ecNumber evidence="11">3.4.19.13</ecNumber>
    </recommendedName>
    <component>
        <recommendedName>
            <fullName evidence="11">Glutathione hydrolase large chain</fullName>
        </recommendedName>
    </component>
    <component>
        <recommendedName>
            <fullName evidence="11">Glutathione hydrolase small chain</fullName>
        </recommendedName>
    </component>
</protein>
<evidence type="ECO:0000256" key="1">
    <source>
        <dbReference type="ARBA" id="ARBA00001049"/>
    </source>
</evidence>
<dbReference type="STRING" id="83401.SAMN05421742_104219"/>
<evidence type="ECO:0000256" key="4">
    <source>
        <dbReference type="ARBA" id="ARBA00022679"/>
    </source>
</evidence>
<comment type="subunit">
    <text evidence="11">This enzyme consists of two polypeptide chains, which are synthesized in precursor form from a single polypeptide.</text>
</comment>
<keyword evidence="11" id="KW-0317">Glutathione biosynthesis</keyword>
<dbReference type="Gene3D" id="1.10.246.130">
    <property type="match status" value="1"/>
</dbReference>
<keyword evidence="6 11" id="KW-0865">Zymogen</keyword>
<feature type="binding site" evidence="10">
    <location>
        <begin position="560"/>
        <end position="561"/>
    </location>
    <ligand>
        <name>L-glutamate</name>
        <dbReference type="ChEBI" id="CHEBI:29985"/>
    </ligand>
</feature>
<proteinExistence type="inferred from homology"/>
<evidence type="ECO:0000256" key="11">
    <source>
        <dbReference type="RuleBase" id="RU368036"/>
    </source>
</evidence>
<comment type="catalytic activity">
    <reaction evidence="1 11">
        <text>an S-substituted glutathione + H2O = an S-substituted L-cysteinylglycine + L-glutamate</text>
        <dbReference type="Rhea" id="RHEA:59468"/>
        <dbReference type="ChEBI" id="CHEBI:15377"/>
        <dbReference type="ChEBI" id="CHEBI:29985"/>
        <dbReference type="ChEBI" id="CHEBI:90779"/>
        <dbReference type="ChEBI" id="CHEBI:143103"/>
        <dbReference type="EC" id="3.4.19.13"/>
    </reaction>
</comment>
<feature type="binding site" evidence="10">
    <location>
        <position position="535"/>
    </location>
    <ligand>
        <name>L-glutamate</name>
        <dbReference type="ChEBI" id="CHEBI:29985"/>
    </ligand>
</feature>
<dbReference type="InterPro" id="IPR000101">
    <property type="entry name" value="GGT_peptidase"/>
</dbReference>
<keyword evidence="4 11" id="KW-0808">Transferase</keyword>
<comment type="PTM">
    <text evidence="11">Cleaved by autocatalysis into a large and a small subunit.</text>
</comment>
<dbReference type="SUPFAM" id="SSF56235">
    <property type="entry name" value="N-terminal nucleophile aminohydrolases (Ntn hydrolases)"/>
    <property type="match status" value="1"/>
</dbReference>
<feature type="binding site" evidence="10">
    <location>
        <position position="583"/>
    </location>
    <ligand>
        <name>L-glutamate</name>
        <dbReference type="ChEBI" id="CHEBI:29985"/>
    </ligand>
</feature>
<evidence type="ECO:0000256" key="10">
    <source>
        <dbReference type="PIRSR" id="PIRSR600101-2"/>
    </source>
</evidence>
<evidence type="ECO:0000256" key="7">
    <source>
        <dbReference type="ARBA" id="ARBA00023315"/>
    </source>
</evidence>
<evidence type="ECO:0000256" key="9">
    <source>
        <dbReference type="PIRSR" id="PIRSR600101-1"/>
    </source>
</evidence>